<organism evidence="7 8">
    <name type="scientific">Labrys wisconsinensis</name>
    <dbReference type="NCBI Taxonomy" id="425677"/>
    <lineage>
        <taxon>Bacteria</taxon>
        <taxon>Pseudomonadati</taxon>
        <taxon>Pseudomonadota</taxon>
        <taxon>Alphaproteobacteria</taxon>
        <taxon>Hyphomicrobiales</taxon>
        <taxon>Xanthobacteraceae</taxon>
        <taxon>Labrys</taxon>
    </lineage>
</organism>
<gene>
    <name evidence="7" type="ORF">QO011_004757</name>
</gene>
<keyword evidence="4" id="KW-0106">Calcium</keyword>
<dbReference type="InterPro" id="IPR018511">
    <property type="entry name" value="Hemolysin-typ_Ca-bd_CS"/>
</dbReference>
<dbReference type="InterPro" id="IPR050557">
    <property type="entry name" value="RTX_toxin/Mannuronan_C5-epim"/>
</dbReference>
<accession>A0ABU0JBR9</accession>
<dbReference type="RefSeq" id="WP_307277403.1">
    <property type="nucleotide sequence ID" value="NZ_JAUSVX010000010.1"/>
</dbReference>
<dbReference type="EMBL" id="JAUSVX010000010">
    <property type="protein sequence ID" value="MDQ0471730.1"/>
    <property type="molecule type" value="Genomic_DNA"/>
</dbReference>
<reference evidence="7 8" key="1">
    <citation type="submission" date="2023-07" db="EMBL/GenBank/DDBJ databases">
        <title>Genomic Encyclopedia of Type Strains, Phase IV (KMG-IV): sequencing the most valuable type-strain genomes for metagenomic binning, comparative biology and taxonomic classification.</title>
        <authorList>
            <person name="Goeker M."/>
        </authorList>
    </citation>
    <scope>NUCLEOTIDE SEQUENCE [LARGE SCALE GENOMIC DNA]</scope>
    <source>
        <strain evidence="7 8">DSM 19619</strain>
    </source>
</reference>
<dbReference type="SMART" id="SM00607">
    <property type="entry name" value="FTP"/>
    <property type="match status" value="1"/>
</dbReference>
<comment type="subcellular location">
    <subcellularLocation>
        <location evidence="1">Secreted</location>
    </subcellularLocation>
</comment>
<dbReference type="PANTHER" id="PTHR38340:SF1">
    <property type="entry name" value="S-LAYER PROTEIN"/>
    <property type="match status" value="1"/>
</dbReference>
<keyword evidence="5" id="KW-1015">Disulfide bond</keyword>
<dbReference type="Pfam" id="PF06594">
    <property type="entry name" value="HCBP_related"/>
    <property type="match status" value="3"/>
</dbReference>
<evidence type="ECO:0000259" key="6">
    <source>
        <dbReference type="SMART" id="SM00607"/>
    </source>
</evidence>
<feature type="domain" description="Fucolectin tachylectin-4 pentraxin-1" evidence="6">
    <location>
        <begin position="948"/>
        <end position="1096"/>
    </location>
</feature>
<evidence type="ECO:0000256" key="2">
    <source>
        <dbReference type="ARBA" id="ARBA00022525"/>
    </source>
</evidence>
<evidence type="ECO:0000256" key="1">
    <source>
        <dbReference type="ARBA" id="ARBA00004613"/>
    </source>
</evidence>
<name>A0ABU0JBR9_9HYPH</name>
<dbReference type="PRINTS" id="PR00313">
    <property type="entry name" value="CABNDNGRPT"/>
</dbReference>
<dbReference type="PROSITE" id="PS00330">
    <property type="entry name" value="HEMOLYSIN_CALCIUM"/>
    <property type="match status" value="12"/>
</dbReference>
<dbReference type="Pfam" id="PF22633">
    <property type="entry name" value="F5_F8_type_C_2"/>
    <property type="match status" value="1"/>
</dbReference>
<sequence>AAGAGTDTVRTALAGYTLGANVENLTFTGTGAFAGTGNTLANLIVGGSGSDTLNGGAGDDTLDGGTGNDTLIGGLGNDVFIVDSAGDSVVENASEGLDEVRTTLASYTLGANVENLTGTATTGQILTGNTLANAITSGAGNDTLDGGTGADTLAGGGGNDIYIVDAAGDVVTENAGEGTDEVRTALAAYTLTANVERLIRTGTAAFAGTGNSLDNTIVGGAGNDTLDGGAGNDTLDGGAGNDTLIGGAGNDVYIVDAAGDVVTEAAGAGTDEIRTALASYTLGANVENLTGTAATGQILTGNASSNVITGTAGADVLDGGAGADTLAGGGGNDVYIVDAVGDVVTETAGAGTDEVRTALSAYTLAANVEKLTGTATTGQTLIGNDLANTITGGAANDTLDGGAGADTLAGGAGDDVYIVDSTGDVVTEAASSGTDEVRTGLASYTLGANLENLTGTATTGQTLTGNGLANTIKGGAGNDTINDGAGDDTFVGGLGDDRFNSGAGSDTYIYAAGDGSDYINDESGSTVDVDVLRFVDLNAADLTFSRVGVNLTATVKATGHVITVDEQFYSMTGNWGLEKIEFADGSSWNLGTINANAWLRGTSGNDTIAGSDWNDTFFGGRGDDRFNSGAGSDTYIYASGDGNDYINDDSGSTANVDVLRFVDLNAADVVFGRTGVNLTVTVKATGHVITVDEQFYSTTANWGIEKVEFADGSSWDLGTINANAWFRGTDGNDTISGSPGDDIFVGGLGDDIINSAGGSDTFVYASGDGSDFINEESGSTTEIDTLKLTDLNADDIMLWRSGIDLKITIKATGHVIEDDEHYWSAGTNYGIDRIQFADGTTWDRAQMDAHLWLMGTPGNDTIVGTSGDDRISAGAGDDTLDAGRGGADILDGGAGTDTASFQSSTVGVHIDLAEGSASIEAISGRYVRVYQTTANFLSLAEVQILSNGTNIALQGTASQISTGYGGTADRAIDGNTDGNFNNGSITHTGTSDPYVWWQVDLGSSFAIDRINLFNRTDGYGYRLADFDVVVFDQAPGAGDSYATITGQSGAHLIRVAGALGDNDTVFDGDGTDTLIGIENLIGSLQADTLIGNAGANQIEGRSGDDVIDGGAGNDVLDGGVGADRLVGGTGNDIFIVDSTGDSVVETASQGLDEVRTTLTSYTLGANVENLAFIGTGSFTGTGNALANTITGGDGNDALDGGDGNDILDGRGGDDMLTGGLGADTYYIDSIGDVIVEAAVGGSDTVITTLTSYTLASGLENLTYAGTAAFTGTGNSAANVLNGGAGNDTLDSSGGADTLNGGAGDDRLTGGTGNDLLTGGAGNDSFVFKTGFGNDTITDFTAGAATDDAILISNAIFANFAAVLAAASQVGADTVITVDASNMITLKNVAKAALNQDDFQFIAA</sequence>
<protein>
    <submittedName>
        <fullName evidence="7">Ca2+-binding RTX toxin-like protein</fullName>
    </submittedName>
</protein>
<keyword evidence="8" id="KW-1185">Reference proteome</keyword>
<keyword evidence="3" id="KW-0479">Metal-binding</keyword>
<keyword evidence="2" id="KW-0964">Secreted</keyword>
<dbReference type="InterPro" id="IPR011049">
    <property type="entry name" value="Serralysin-like_metalloprot_C"/>
</dbReference>
<dbReference type="Pfam" id="PF00353">
    <property type="entry name" value="HemolysinCabind"/>
    <property type="match status" value="12"/>
</dbReference>
<dbReference type="InterPro" id="IPR008979">
    <property type="entry name" value="Galactose-bd-like_sf"/>
</dbReference>
<proteinExistence type="predicted"/>
<dbReference type="SUPFAM" id="SSF49785">
    <property type="entry name" value="Galactose-binding domain-like"/>
    <property type="match status" value="1"/>
</dbReference>
<evidence type="ECO:0000256" key="4">
    <source>
        <dbReference type="ARBA" id="ARBA00022837"/>
    </source>
</evidence>
<evidence type="ECO:0000313" key="8">
    <source>
        <dbReference type="Proteomes" id="UP001242480"/>
    </source>
</evidence>
<dbReference type="PANTHER" id="PTHR38340">
    <property type="entry name" value="S-LAYER PROTEIN"/>
    <property type="match status" value="1"/>
</dbReference>
<evidence type="ECO:0000256" key="5">
    <source>
        <dbReference type="ARBA" id="ARBA00023157"/>
    </source>
</evidence>
<dbReference type="SUPFAM" id="SSF51120">
    <property type="entry name" value="beta-Roll"/>
    <property type="match status" value="10"/>
</dbReference>
<dbReference type="Gene3D" id="2.60.120.260">
    <property type="entry name" value="Galactose-binding domain-like"/>
    <property type="match status" value="1"/>
</dbReference>
<comment type="caution">
    <text evidence="7">The sequence shown here is derived from an EMBL/GenBank/DDBJ whole genome shotgun (WGS) entry which is preliminary data.</text>
</comment>
<dbReference type="InterPro" id="IPR006585">
    <property type="entry name" value="FTP1"/>
</dbReference>
<dbReference type="InterPro" id="IPR010566">
    <property type="entry name" value="Haemolys_ca-bd"/>
</dbReference>
<evidence type="ECO:0000256" key="3">
    <source>
        <dbReference type="ARBA" id="ARBA00022723"/>
    </source>
</evidence>
<evidence type="ECO:0000313" key="7">
    <source>
        <dbReference type="EMBL" id="MDQ0471730.1"/>
    </source>
</evidence>
<dbReference type="Proteomes" id="UP001242480">
    <property type="component" value="Unassembled WGS sequence"/>
</dbReference>
<dbReference type="InterPro" id="IPR001343">
    <property type="entry name" value="Hemolysn_Ca-bd"/>
</dbReference>
<feature type="non-terminal residue" evidence="7">
    <location>
        <position position="1"/>
    </location>
</feature>
<dbReference type="Gene3D" id="2.150.10.10">
    <property type="entry name" value="Serralysin-like metalloprotease, C-terminal"/>
    <property type="match status" value="7"/>
</dbReference>